<comment type="subcellular location">
    <subcellularLocation>
        <location evidence="1">Endoplasmic reticulum membrane</location>
        <topology evidence="1">Single-pass type I membrane protein</topology>
    </subcellularLocation>
</comment>
<feature type="transmembrane region" description="Helical" evidence="11">
    <location>
        <begin position="270"/>
        <end position="289"/>
    </location>
</feature>
<gene>
    <name evidence="14" type="ORF">TTHERM_01027490</name>
</gene>
<evidence type="ECO:0000313" key="14">
    <source>
        <dbReference type="EMBL" id="EAR83023.2"/>
    </source>
</evidence>
<dbReference type="OMA" id="FHNDEEC"/>
<sequence>MRVQILLLALTIINLVSAIPLRQDKIVVALDCGSTAPYKSSSDGITYTADNLYTQNTKIADYTYNQSIMKKTIKYTDDQQLYKTERHSDENFAYSLPVKEFGTYTLILKFCELYFTEPNKRVFSILFGDSLVVPEVDIVKEVGPFAAYDLYIEFEYKSDQLFYHNGKACENALDTAHQGLIVEFRKIGKDLPKVDAIVLIKGGIAQSNYDEYQALIRNWNEEASLFSEDEQFQKLENLRKKIKDEFDTSIDFDAYNKSKFEGIINILLSWKGYLILFTLIIFQFCLFCSEDPQEAKIDRERRYTDEVQSPEKKEHSTTSKGESKKKKQ</sequence>
<dbReference type="Pfam" id="PF11721">
    <property type="entry name" value="Malectin"/>
    <property type="match status" value="1"/>
</dbReference>
<evidence type="ECO:0000256" key="3">
    <source>
        <dbReference type="ARBA" id="ARBA00022692"/>
    </source>
</evidence>
<keyword evidence="6 11" id="KW-1133">Transmembrane helix</keyword>
<dbReference type="PANTHER" id="PTHR13460:SF0">
    <property type="entry name" value="MALECTIN"/>
    <property type="match status" value="1"/>
</dbReference>
<dbReference type="HOGENOM" id="CLU_848605_0_0_1"/>
<organism evidence="14 15">
    <name type="scientific">Tetrahymena thermophila (strain SB210)</name>
    <dbReference type="NCBI Taxonomy" id="312017"/>
    <lineage>
        <taxon>Eukaryota</taxon>
        <taxon>Sar</taxon>
        <taxon>Alveolata</taxon>
        <taxon>Ciliophora</taxon>
        <taxon>Intramacronucleata</taxon>
        <taxon>Oligohymenophorea</taxon>
        <taxon>Hymenostomatida</taxon>
        <taxon>Tetrahymenina</taxon>
        <taxon>Tetrahymenidae</taxon>
        <taxon>Tetrahymena</taxon>
    </lineage>
</organism>
<dbReference type="eggNOG" id="KOG3593">
    <property type="taxonomic scope" value="Eukaryota"/>
</dbReference>
<dbReference type="PANTHER" id="PTHR13460">
    <property type="match status" value="1"/>
</dbReference>
<keyword evidence="4 12" id="KW-0732">Signal</keyword>
<feature type="compositionally biased region" description="Basic and acidic residues" evidence="10">
    <location>
        <begin position="299"/>
        <end position="317"/>
    </location>
</feature>
<evidence type="ECO:0000256" key="9">
    <source>
        <dbReference type="ARBA" id="ARBA00023277"/>
    </source>
</evidence>
<feature type="signal peptide" evidence="12">
    <location>
        <begin position="1"/>
        <end position="18"/>
    </location>
</feature>
<keyword evidence="7 11" id="KW-0472">Membrane</keyword>
<proteinExistence type="inferred from homology"/>
<evidence type="ECO:0000313" key="15">
    <source>
        <dbReference type="Proteomes" id="UP000009168"/>
    </source>
</evidence>
<evidence type="ECO:0000256" key="11">
    <source>
        <dbReference type="SAM" id="Phobius"/>
    </source>
</evidence>
<keyword evidence="9" id="KW-0119">Carbohydrate metabolism</keyword>
<dbReference type="Proteomes" id="UP000009168">
    <property type="component" value="Unassembled WGS sequence"/>
</dbReference>
<protein>
    <submittedName>
        <fullName evidence="14">Di-glucose-binding within endoplasmic reticulum protein</fullName>
    </submittedName>
</protein>
<evidence type="ECO:0000259" key="13">
    <source>
        <dbReference type="Pfam" id="PF11721"/>
    </source>
</evidence>
<dbReference type="GO" id="GO:0005789">
    <property type="term" value="C:endoplasmic reticulum membrane"/>
    <property type="evidence" value="ECO:0007669"/>
    <property type="project" value="UniProtKB-SubCell"/>
</dbReference>
<feature type="domain" description="Malectin" evidence="13">
    <location>
        <begin position="27"/>
        <end position="197"/>
    </location>
</feature>
<evidence type="ECO:0000256" key="10">
    <source>
        <dbReference type="SAM" id="MobiDB-lite"/>
    </source>
</evidence>
<dbReference type="STRING" id="312017.Q22CM9"/>
<dbReference type="GeneID" id="7840255"/>
<keyword evidence="5" id="KW-0256">Endoplasmic reticulum</keyword>
<feature type="region of interest" description="Disordered" evidence="10">
    <location>
        <begin position="299"/>
        <end position="328"/>
    </location>
</feature>
<evidence type="ECO:0000256" key="7">
    <source>
        <dbReference type="ARBA" id="ARBA00023136"/>
    </source>
</evidence>
<dbReference type="RefSeq" id="XP_001030686.2">
    <property type="nucleotide sequence ID" value="XM_001030686.3"/>
</dbReference>
<dbReference type="GO" id="GO:0030246">
    <property type="term" value="F:carbohydrate binding"/>
    <property type="evidence" value="ECO:0007669"/>
    <property type="project" value="InterPro"/>
</dbReference>
<dbReference type="InterPro" id="IPR021720">
    <property type="entry name" value="Malectin_dom"/>
</dbReference>
<accession>Q22CM9</accession>
<dbReference type="AlphaFoldDB" id="Q22CM9"/>
<dbReference type="OrthoDB" id="303132at2759"/>
<evidence type="ECO:0000256" key="12">
    <source>
        <dbReference type="SAM" id="SignalP"/>
    </source>
</evidence>
<dbReference type="EMBL" id="GG662566">
    <property type="protein sequence ID" value="EAR83023.2"/>
    <property type="molecule type" value="Genomic_DNA"/>
</dbReference>
<comment type="similarity">
    <text evidence="2">Belongs to the malectin family.</text>
</comment>
<evidence type="ECO:0000256" key="1">
    <source>
        <dbReference type="ARBA" id="ARBA00004115"/>
    </source>
</evidence>
<reference evidence="15" key="1">
    <citation type="journal article" date="2006" name="PLoS Biol.">
        <title>Macronuclear genome sequence of the ciliate Tetrahymena thermophila, a model eukaryote.</title>
        <authorList>
            <person name="Eisen J.A."/>
            <person name="Coyne R.S."/>
            <person name="Wu M."/>
            <person name="Wu D."/>
            <person name="Thiagarajan M."/>
            <person name="Wortman J.R."/>
            <person name="Badger J.H."/>
            <person name="Ren Q."/>
            <person name="Amedeo P."/>
            <person name="Jones K.M."/>
            <person name="Tallon L.J."/>
            <person name="Delcher A.L."/>
            <person name="Salzberg S.L."/>
            <person name="Silva J.C."/>
            <person name="Haas B.J."/>
            <person name="Majoros W.H."/>
            <person name="Farzad M."/>
            <person name="Carlton J.M."/>
            <person name="Smith R.K. Jr."/>
            <person name="Garg J."/>
            <person name="Pearlman R.E."/>
            <person name="Karrer K.M."/>
            <person name="Sun L."/>
            <person name="Manning G."/>
            <person name="Elde N.C."/>
            <person name="Turkewitz A.P."/>
            <person name="Asai D.J."/>
            <person name="Wilkes D.E."/>
            <person name="Wang Y."/>
            <person name="Cai H."/>
            <person name="Collins K."/>
            <person name="Stewart B.A."/>
            <person name="Lee S.R."/>
            <person name="Wilamowska K."/>
            <person name="Weinberg Z."/>
            <person name="Ruzzo W.L."/>
            <person name="Wloga D."/>
            <person name="Gaertig J."/>
            <person name="Frankel J."/>
            <person name="Tsao C.-C."/>
            <person name="Gorovsky M.A."/>
            <person name="Keeling P.J."/>
            <person name="Waller R.F."/>
            <person name="Patron N.J."/>
            <person name="Cherry J.M."/>
            <person name="Stover N.A."/>
            <person name="Krieger C.J."/>
            <person name="del Toro C."/>
            <person name="Ryder H.F."/>
            <person name="Williamson S.C."/>
            <person name="Barbeau R.A."/>
            <person name="Hamilton E.P."/>
            <person name="Orias E."/>
        </authorList>
    </citation>
    <scope>NUCLEOTIDE SEQUENCE [LARGE SCALE GENOMIC DNA]</scope>
    <source>
        <strain evidence="15">SB210</strain>
    </source>
</reference>
<name>Q22CM9_TETTS</name>
<evidence type="ECO:0000256" key="5">
    <source>
        <dbReference type="ARBA" id="ARBA00022824"/>
    </source>
</evidence>
<dbReference type="Gene3D" id="2.60.120.430">
    <property type="entry name" value="Galactose-binding lectin"/>
    <property type="match status" value="1"/>
</dbReference>
<keyword evidence="15" id="KW-1185">Reference proteome</keyword>
<keyword evidence="3 11" id="KW-0812">Transmembrane</keyword>
<evidence type="ECO:0000256" key="2">
    <source>
        <dbReference type="ARBA" id="ARBA00009141"/>
    </source>
</evidence>
<dbReference type="KEGG" id="tet:TTHERM_01027490"/>
<keyword evidence="8" id="KW-0325">Glycoprotein</keyword>
<feature type="chain" id="PRO_5004200670" evidence="12">
    <location>
        <begin position="19"/>
        <end position="328"/>
    </location>
</feature>
<evidence type="ECO:0000256" key="4">
    <source>
        <dbReference type="ARBA" id="ARBA00022729"/>
    </source>
</evidence>
<evidence type="ECO:0000256" key="8">
    <source>
        <dbReference type="ARBA" id="ARBA00023180"/>
    </source>
</evidence>
<evidence type="ECO:0000256" key="6">
    <source>
        <dbReference type="ARBA" id="ARBA00022989"/>
    </source>
</evidence>
<dbReference type="InParanoid" id="Q22CM9"/>
<dbReference type="InterPro" id="IPR039155">
    <property type="entry name" value="MLEC"/>
</dbReference>